<feature type="binding site" evidence="3">
    <location>
        <position position="295"/>
    </location>
    <ligand>
        <name>Zn(2+)</name>
        <dbReference type="ChEBI" id="CHEBI:29105"/>
    </ligand>
</feature>
<feature type="domain" description="CP-type G" evidence="5">
    <location>
        <begin position="107"/>
        <end position="264"/>
    </location>
</feature>
<organism evidence="6 7">
    <name type="scientific">Legionella beliardensis</name>
    <dbReference type="NCBI Taxonomy" id="91822"/>
    <lineage>
        <taxon>Bacteria</taxon>
        <taxon>Pseudomonadati</taxon>
        <taxon>Pseudomonadota</taxon>
        <taxon>Gammaproteobacteria</taxon>
        <taxon>Legionellales</taxon>
        <taxon>Legionellaceae</taxon>
        <taxon>Legionella</taxon>
    </lineage>
</organism>
<keyword evidence="3" id="KW-0699">rRNA-binding</keyword>
<evidence type="ECO:0000313" key="6">
    <source>
        <dbReference type="EMBL" id="STX29891.1"/>
    </source>
</evidence>
<evidence type="ECO:0000313" key="7">
    <source>
        <dbReference type="Proteomes" id="UP000254968"/>
    </source>
</evidence>
<evidence type="ECO:0000259" key="4">
    <source>
        <dbReference type="PROSITE" id="PS50936"/>
    </source>
</evidence>
<protein>
    <recommendedName>
        <fullName evidence="3">Small ribosomal subunit biogenesis GTPase RsgA</fullName>
        <ecNumber evidence="3">3.6.1.-</ecNumber>
    </recommendedName>
</protein>
<comment type="similarity">
    <text evidence="3">Belongs to the TRAFAC class YlqF/YawG GTPase family. RsgA subfamily.</text>
</comment>
<keyword evidence="3" id="KW-0963">Cytoplasm</keyword>
<comment type="subunit">
    <text evidence="3">Monomer. Associates with 30S ribosomal subunit, binds 16S rRNA.</text>
</comment>
<dbReference type="GO" id="GO:0003924">
    <property type="term" value="F:GTPase activity"/>
    <property type="evidence" value="ECO:0007669"/>
    <property type="project" value="UniProtKB-UniRule"/>
</dbReference>
<dbReference type="Proteomes" id="UP000254968">
    <property type="component" value="Unassembled WGS sequence"/>
</dbReference>
<dbReference type="GO" id="GO:0005525">
    <property type="term" value="F:GTP binding"/>
    <property type="evidence" value="ECO:0007669"/>
    <property type="project" value="UniProtKB-UniRule"/>
</dbReference>
<proteinExistence type="inferred from homology"/>
<dbReference type="SUPFAM" id="SSF52540">
    <property type="entry name" value="P-loop containing nucleoside triphosphate hydrolases"/>
    <property type="match status" value="1"/>
</dbReference>
<keyword evidence="3" id="KW-0694">RNA-binding</keyword>
<keyword evidence="7" id="KW-1185">Reference proteome</keyword>
<evidence type="ECO:0000256" key="2">
    <source>
        <dbReference type="ARBA" id="ARBA00023134"/>
    </source>
</evidence>
<dbReference type="Gene3D" id="3.40.50.300">
    <property type="entry name" value="P-loop containing nucleotide triphosphate hydrolases"/>
    <property type="match status" value="1"/>
</dbReference>
<name>A0A378I5E7_9GAMM</name>
<feature type="binding site" evidence="3">
    <location>
        <begin position="206"/>
        <end position="214"/>
    </location>
    <ligand>
        <name>GTP</name>
        <dbReference type="ChEBI" id="CHEBI:37565"/>
    </ligand>
</feature>
<reference evidence="6 7" key="1">
    <citation type="submission" date="2018-06" db="EMBL/GenBank/DDBJ databases">
        <authorList>
            <consortium name="Pathogen Informatics"/>
            <person name="Doyle S."/>
        </authorList>
    </citation>
    <scope>NUCLEOTIDE SEQUENCE [LARGE SCALE GENOMIC DNA]</scope>
    <source>
        <strain evidence="6 7">NCTC13315</strain>
    </source>
</reference>
<dbReference type="AlphaFoldDB" id="A0A378I5E7"/>
<keyword evidence="3" id="KW-0862">Zinc</keyword>
<dbReference type="InterPro" id="IPR004881">
    <property type="entry name" value="Ribosome_biogen_GTPase_RsgA"/>
</dbReference>
<evidence type="ECO:0000259" key="5">
    <source>
        <dbReference type="PROSITE" id="PS51721"/>
    </source>
</evidence>
<feature type="binding site" evidence="3">
    <location>
        <begin position="155"/>
        <end position="158"/>
    </location>
    <ligand>
        <name>GTP</name>
        <dbReference type="ChEBI" id="CHEBI:37565"/>
    </ligand>
</feature>
<feature type="domain" description="EngC GTPase" evidence="4">
    <location>
        <begin position="116"/>
        <end position="262"/>
    </location>
</feature>
<keyword evidence="3" id="KW-0479">Metal-binding</keyword>
<dbReference type="GO" id="GO:0042274">
    <property type="term" value="P:ribosomal small subunit biogenesis"/>
    <property type="evidence" value="ECO:0007669"/>
    <property type="project" value="UniProtKB-UniRule"/>
</dbReference>
<sequence length="332" mass="37101">MFAIIDYFLIMSKRRLNKQQTARIQKIQAGFQQGNNSSDYEDGLVISRFSRHAEIEDTQGNRIHCSIRPNIDSLVAGDNVVWQSTGLGQGVVVSCYPRKTVLIRTDKREENKPIAANITQIFIVVAPKPAISWTLLDSYLVMAEILQLKAQIILNKIDLPCLDVQEELIHCYKPLGYGLLFISKENSQSYLPLQQAFQGQVSVFVGQSGVGKSSLIERILPHEKIQVAAISELSELGCHTTSNSRFYHLPGGGALIDSPGVRDFCLSNISSSEAIYGFRELRDFASKCKFRNCNHRDNPGCALIAAVNQGLVSSRRYDNFIKITLQLAEQNY</sequence>
<comment type="subcellular location">
    <subcellularLocation>
        <location evidence="3">Cytoplasm</location>
    </subcellularLocation>
</comment>
<keyword evidence="1 3" id="KW-0547">Nucleotide-binding</keyword>
<dbReference type="PROSITE" id="PS50936">
    <property type="entry name" value="ENGC_GTPASE"/>
    <property type="match status" value="1"/>
</dbReference>
<dbReference type="HAMAP" id="MF_01820">
    <property type="entry name" value="GTPase_RsgA"/>
    <property type="match status" value="1"/>
</dbReference>
<dbReference type="InterPro" id="IPR010914">
    <property type="entry name" value="RsgA_GTPase_dom"/>
</dbReference>
<dbReference type="GO" id="GO:0046872">
    <property type="term" value="F:metal ion binding"/>
    <property type="evidence" value="ECO:0007669"/>
    <property type="project" value="UniProtKB-KW"/>
</dbReference>
<evidence type="ECO:0000256" key="1">
    <source>
        <dbReference type="ARBA" id="ARBA00022741"/>
    </source>
</evidence>
<dbReference type="InterPro" id="IPR012340">
    <property type="entry name" value="NA-bd_OB-fold"/>
</dbReference>
<dbReference type="InterPro" id="IPR030378">
    <property type="entry name" value="G_CP_dom"/>
</dbReference>
<dbReference type="NCBIfam" id="TIGR00157">
    <property type="entry name" value="ribosome small subunit-dependent GTPase A"/>
    <property type="match status" value="1"/>
</dbReference>
<feature type="binding site" evidence="3">
    <location>
        <position position="293"/>
    </location>
    <ligand>
        <name>Zn(2+)</name>
        <dbReference type="ChEBI" id="CHEBI:29105"/>
    </ligand>
</feature>
<dbReference type="PROSITE" id="PS51721">
    <property type="entry name" value="G_CP"/>
    <property type="match status" value="1"/>
</dbReference>
<dbReference type="PANTHER" id="PTHR32120">
    <property type="entry name" value="SMALL RIBOSOMAL SUBUNIT BIOGENESIS GTPASE RSGA"/>
    <property type="match status" value="1"/>
</dbReference>
<dbReference type="Gene3D" id="1.10.40.50">
    <property type="entry name" value="Probable gtpase engc, domain 3"/>
    <property type="match status" value="1"/>
</dbReference>
<feature type="binding site" evidence="3">
    <location>
        <position position="301"/>
    </location>
    <ligand>
        <name>Zn(2+)</name>
        <dbReference type="ChEBI" id="CHEBI:29105"/>
    </ligand>
</feature>
<feature type="binding site" evidence="3">
    <location>
        <position position="288"/>
    </location>
    <ligand>
        <name>Zn(2+)</name>
        <dbReference type="ChEBI" id="CHEBI:29105"/>
    </ligand>
</feature>
<dbReference type="Pfam" id="PF03193">
    <property type="entry name" value="RsgA_GTPase"/>
    <property type="match status" value="1"/>
</dbReference>
<dbReference type="EC" id="3.6.1.-" evidence="3"/>
<dbReference type="GO" id="GO:0019843">
    <property type="term" value="F:rRNA binding"/>
    <property type="evidence" value="ECO:0007669"/>
    <property type="project" value="UniProtKB-KW"/>
</dbReference>
<accession>A0A378I5E7</accession>
<comment type="cofactor">
    <cofactor evidence="3">
        <name>Zn(2+)</name>
        <dbReference type="ChEBI" id="CHEBI:29105"/>
    </cofactor>
    <text evidence="3">Binds 1 zinc ion per subunit.</text>
</comment>
<evidence type="ECO:0000256" key="3">
    <source>
        <dbReference type="HAMAP-Rule" id="MF_01820"/>
    </source>
</evidence>
<dbReference type="GO" id="GO:0005737">
    <property type="term" value="C:cytoplasm"/>
    <property type="evidence" value="ECO:0007669"/>
    <property type="project" value="UniProtKB-SubCell"/>
</dbReference>
<keyword evidence="2 3" id="KW-0342">GTP-binding</keyword>
<gene>
    <name evidence="3 6" type="primary">rsgA</name>
    <name evidence="6" type="ORF">NCTC13315_02447</name>
</gene>
<dbReference type="EMBL" id="UGNV01000001">
    <property type="protein sequence ID" value="STX29891.1"/>
    <property type="molecule type" value="Genomic_DNA"/>
</dbReference>
<dbReference type="CDD" id="cd01854">
    <property type="entry name" value="YjeQ_EngC"/>
    <property type="match status" value="1"/>
</dbReference>
<dbReference type="Gene3D" id="2.40.50.140">
    <property type="entry name" value="Nucleic acid-binding proteins"/>
    <property type="match status" value="1"/>
</dbReference>
<keyword evidence="3 6" id="KW-0378">Hydrolase</keyword>
<dbReference type="PANTHER" id="PTHR32120:SF11">
    <property type="entry name" value="SMALL RIBOSOMAL SUBUNIT BIOGENESIS GTPASE RSGA 1, MITOCHONDRIAL-RELATED"/>
    <property type="match status" value="1"/>
</dbReference>
<comment type="function">
    <text evidence="3">One of several proteins that assist in the late maturation steps of the functional core of the 30S ribosomal subunit. Helps release RbfA from mature subunits. May play a role in the assembly of ribosomal proteins into the subunit. Circularly permuted GTPase that catalyzes slow GTP hydrolysis, GTPase activity is stimulated by the 30S ribosomal subunit.</text>
</comment>
<dbReference type="InterPro" id="IPR027417">
    <property type="entry name" value="P-loop_NTPase"/>
</dbReference>
<keyword evidence="3" id="KW-0690">Ribosome biogenesis</keyword>